<dbReference type="Pfam" id="PF02737">
    <property type="entry name" value="3HCDH_N"/>
    <property type="match status" value="1"/>
</dbReference>
<dbReference type="PANTHER" id="PTHR48075">
    <property type="entry name" value="3-HYDROXYACYL-COA DEHYDROGENASE FAMILY PROTEIN"/>
    <property type="match status" value="1"/>
</dbReference>
<reference evidence="6 7" key="1">
    <citation type="submission" date="2016-05" db="EMBL/GenBank/DDBJ databases">
        <authorList>
            <person name="Lavstsen T."/>
            <person name="Jespersen J.S."/>
        </authorList>
    </citation>
    <scope>NUCLEOTIDE SEQUENCE [LARGE SCALE GENOMIC DNA]</scope>
    <source>
        <strain evidence="6 7">YLB-01</strain>
    </source>
</reference>
<dbReference type="GO" id="GO:0006631">
    <property type="term" value="P:fatty acid metabolic process"/>
    <property type="evidence" value="ECO:0007669"/>
    <property type="project" value="InterPro"/>
</dbReference>
<dbReference type="GO" id="GO:0070403">
    <property type="term" value="F:NAD+ binding"/>
    <property type="evidence" value="ECO:0007669"/>
    <property type="project" value="InterPro"/>
</dbReference>
<sequence length="306" mass="33067">MTAPLAVLGGGSIGVAFALQFALAGRAVRVYEPSPDRRTAIPGELRARLAELAAHGLLDDDLDAVAGRVVLTSAVAEAVAGAAIAQECAPERAEIKRALFAEAAAADPDAILASSSSAIVPSAITGEEPWADRLIVAHPGNPPYLIPVIELVPGPRTAAGVIDRAAAVYEAVGLRPVRLTREIEGFVFNRLQGAVLREAYCLLRDGIASVDDIDAVMREGLGRRWSFMGPFETSDLNVRGGLEAHAARMAPAYERMGAERGQHDPWTPELVAEAHRQRREILPLEEWEDRVLWRDRELMRRKRLLG</sequence>
<dbReference type="Pfam" id="PF00725">
    <property type="entry name" value="3HCDH"/>
    <property type="match status" value="1"/>
</dbReference>
<dbReference type="InterPro" id="IPR022694">
    <property type="entry name" value="3-OHacyl-CoA_DH"/>
</dbReference>
<dbReference type="InterPro" id="IPR008927">
    <property type="entry name" value="6-PGluconate_DH-like_C_sf"/>
</dbReference>
<evidence type="ECO:0000313" key="7">
    <source>
        <dbReference type="Proteomes" id="UP000093355"/>
    </source>
</evidence>
<dbReference type="AlphaFoldDB" id="A0A1B9NDG6"/>
<dbReference type="STRING" id="904291.A7J15_03680"/>
<dbReference type="InterPro" id="IPR006176">
    <property type="entry name" value="3-OHacyl-CoA_DH_NAD-bd"/>
</dbReference>
<comment type="pathway">
    <text evidence="1">Lipid metabolism; butanoate metabolism.</text>
</comment>
<evidence type="ECO:0000256" key="1">
    <source>
        <dbReference type="ARBA" id="ARBA00005086"/>
    </source>
</evidence>
<evidence type="ECO:0000256" key="3">
    <source>
        <dbReference type="ARBA" id="ARBA00023002"/>
    </source>
</evidence>
<protein>
    <submittedName>
        <fullName evidence="6">3-hydroxyacyl-CoA dehydrogenase</fullName>
    </submittedName>
</protein>
<dbReference type="Proteomes" id="UP000093355">
    <property type="component" value="Unassembled WGS sequence"/>
</dbReference>
<proteinExistence type="inferred from homology"/>
<feature type="domain" description="3-hydroxyacyl-CoA dehydrogenase C-terminal" evidence="4">
    <location>
        <begin position="185"/>
        <end position="278"/>
    </location>
</feature>
<evidence type="ECO:0000313" key="6">
    <source>
        <dbReference type="EMBL" id="OCG74642.1"/>
    </source>
</evidence>
<comment type="caution">
    <text evidence="6">The sequence shown here is derived from an EMBL/GenBank/DDBJ whole genome shotgun (WGS) entry which is preliminary data.</text>
</comment>
<dbReference type="SUPFAM" id="SSF48179">
    <property type="entry name" value="6-phosphogluconate dehydrogenase C-terminal domain-like"/>
    <property type="match status" value="1"/>
</dbReference>
<dbReference type="InterPro" id="IPR006180">
    <property type="entry name" value="3-OHacyl-CoA_DH_CS"/>
</dbReference>
<dbReference type="InterPro" id="IPR013328">
    <property type="entry name" value="6PGD_dom2"/>
</dbReference>
<dbReference type="InterPro" id="IPR006108">
    <property type="entry name" value="3HC_DH_C"/>
</dbReference>
<evidence type="ECO:0000256" key="2">
    <source>
        <dbReference type="ARBA" id="ARBA00009463"/>
    </source>
</evidence>
<accession>A0A1B9NDG6</accession>
<dbReference type="GO" id="GO:0016616">
    <property type="term" value="F:oxidoreductase activity, acting on the CH-OH group of donors, NAD or NADP as acceptor"/>
    <property type="evidence" value="ECO:0007669"/>
    <property type="project" value="InterPro"/>
</dbReference>
<name>A0A1B9NDG6_9MICO</name>
<keyword evidence="7" id="KW-1185">Reference proteome</keyword>
<dbReference type="NCBIfam" id="NF004783">
    <property type="entry name" value="PRK06129.1"/>
    <property type="match status" value="1"/>
</dbReference>
<dbReference type="RefSeq" id="WP_067024681.1">
    <property type="nucleotide sequence ID" value="NZ_CP038256.1"/>
</dbReference>
<dbReference type="PIRSF" id="PIRSF000105">
    <property type="entry name" value="HCDH"/>
    <property type="match status" value="1"/>
</dbReference>
<dbReference type="Gene3D" id="3.40.50.720">
    <property type="entry name" value="NAD(P)-binding Rossmann-like Domain"/>
    <property type="match status" value="1"/>
</dbReference>
<comment type="similarity">
    <text evidence="2">Belongs to the 3-hydroxyacyl-CoA dehydrogenase family.</text>
</comment>
<evidence type="ECO:0000259" key="5">
    <source>
        <dbReference type="Pfam" id="PF02737"/>
    </source>
</evidence>
<dbReference type="EMBL" id="LXMD01000021">
    <property type="protein sequence ID" value="OCG74642.1"/>
    <property type="molecule type" value="Genomic_DNA"/>
</dbReference>
<dbReference type="PANTHER" id="PTHR48075:SF5">
    <property type="entry name" value="3-HYDROXYBUTYRYL-COA DEHYDROGENASE"/>
    <property type="match status" value="1"/>
</dbReference>
<gene>
    <name evidence="6" type="ORF">A7J15_03680</name>
</gene>
<keyword evidence="3" id="KW-0560">Oxidoreductase</keyword>
<dbReference type="InterPro" id="IPR036291">
    <property type="entry name" value="NAD(P)-bd_dom_sf"/>
</dbReference>
<organism evidence="6 7">
    <name type="scientific">Microbacterium sediminis</name>
    <dbReference type="NCBI Taxonomy" id="904291"/>
    <lineage>
        <taxon>Bacteria</taxon>
        <taxon>Bacillati</taxon>
        <taxon>Actinomycetota</taxon>
        <taxon>Actinomycetes</taxon>
        <taxon>Micrococcales</taxon>
        <taxon>Microbacteriaceae</taxon>
        <taxon>Microbacterium</taxon>
    </lineage>
</organism>
<dbReference type="SUPFAM" id="SSF51735">
    <property type="entry name" value="NAD(P)-binding Rossmann-fold domains"/>
    <property type="match status" value="1"/>
</dbReference>
<dbReference type="PROSITE" id="PS00067">
    <property type="entry name" value="3HCDH"/>
    <property type="match status" value="1"/>
</dbReference>
<dbReference type="OrthoDB" id="9771883at2"/>
<feature type="domain" description="3-hydroxyacyl-CoA dehydrogenase NAD binding" evidence="5">
    <location>
        <begin position="5"/>
        <end position="181"/>
    </location>
</feature>
<dbReference type="Gene3D" id="1.10.1040.10">
    <property type="entry name" value="N-(1-d-carboxylethyl)-l-norvaline Dehydrogenase, domain 2"/>
    <property type="match status" value="1"/>
</dbReference>
<evidence type="ECO:0000259" key="4">
    <source>
        <dbReference type="Pfam" id="PF00725"/>
    </source>
</evidence>